<dbReference type="EMBL" id="WFLM01000002">
    <property type="protein sequence ID" value="KAB8039709.1"/>
    <property type="molecule type" value="Genomic_DNA"/>
</dbReference>
<dbReference type="AlphaFoldDB" id="A0A6N6VVC0"/>
<proteinExistence type="predicted"/>
<sequence length="63" mass="7196">MTNQITYEIISLSTLAASSTFESAQDILKNSKPFILIKKEGDTEVELKRFFTEFECEFKKGQA</sequence>
<dbReference type="RefSeq" id="WP_153419132.1">
    <property type="nucleotide sequence ID" value="NZ_WFLM01000002.1"/>
</dbReference>
<protein>
    <submittedName>
        <fullName evidence="1">Uncharacterized protein</fullName>
    </submittedName>
</protein>
<gene>
    <name evidence="1" type="ORF">GCL60_05460</name>
</gene>
<organism evidence="1 2">
    <name type="scientific">Silvanigrella paludirubra</name>
    <dbReference type="NCBI Taxonomy" id="2499159"/>
    <lineage>
        <taxon>Bacteria</taxon>
        <taxon>Pseudomonadati</taxon>
        <taxon>Bdellovibrionota</taxon>
        <taxon>Oligoflexia</taxon>
        <taxon>Silvanigrellales</taxon>
        <taxon>Silvanigrellaceae</taxon>
        <taxon>Silvanigrella</taxon>
    </lineage>
</organism>
<reference evidence="1 2" key="1">
    <citation type="submission" date="2019-10" db="EMBL/GenBank/DDBJ databases">
        <title>New species of Slilvanegrellaceae.</title>
        <authorList>
            <person name="Pitt A."/>
            <person name="Hahn M.W."/>
        </authorList>
    </citation>
    <scope>NUCLEOTIDE SEQUENCE [LARGE SCALE GENOMIC DNA]</scope>
    <source>
        <strain evidence="1 2">SP-Ram-0.45-NSY-1</strain>
    </source>
</reference>
<comment type="caution">
    <text evidence="1">The sequence shown here is derived from an EMBL/GenBank/DDBJ whole genome shotgun (WGS) entry which is preliminary data.</text>
</comment>
<name>A0A6N6VVC0_9BACT</name>
<evidence type="ECO:0000313" key="2">
    <source>
        <dbReference type="Proteomes" id="UP000437748"/>
    </source>
</evidence>
<dbReference type="Proteomes" id="UP000437748">
    <property type="component" value="Unassembled WGS sequence"/>
</dbReference>
<keyword evidence="2" id="KW-1185">Reference proteome</keyword>
<accession>A0A6N6VVC0</accession>
<evidence type="ECO:0000313" key="1">
    <source>
        <dbReference type="EMBL" id="KAB8039709.1"/>
    </source>
</evidence>